<dbReference type="InterPro" id="IPR012373">
    <property type="entry name" value="Ferrdict_sens_TM"/>
</dbReference>
<evidence type="ECO:0000313" key="4">
    <source>
        <dbReference type="EMBL" id="GHD69980.1"/>
    </source>
</evidence>
<dbReference type="PIRSF" id="PIRSF018266">
    <property type="entry name" value="FecR"/>
    <property type="match status" value="1"/>
</dbReference>
<dbReference type="InterPro" id="IPR006860">
    <property type="entry name" value="FecR"/>
</dbReference>
<feature type="domain" description="FecR protein" evidence="2">
    <location>
        <begin position="107"/>
        <end position="198"/>
    </location>
</feature>
<dbReference type="PANTHER" id="PTHR30273">
    <property type="entry name" value="PERIPLASMIC SIGNAL SENSOR AND SIGMA FACTOR ACTIVATOR FECR-RELATED"/>
    <property type="match status" value="1"/>
</dbReference>
<evidence type="ECO:0000259" key="3">
    <source>
        <dbReference type="Pfam" id="PF16220"/>
    </source>
</evidence>
<comment type="caution">
    <text evidence="4">The sequence shown here is derived from an EMBL/GenBank/DDBJ whole genome shotgun (WGS) entry which is preliminary data.</text>
</comment>
<sequence length="313" mass="34023">MSRVRNDAARWFVRMRDAAPDDPARGRFEAWRLADPAHGREYAAFAELWDDFDSNARLAALAGAAELHGNGRRRMLKHGTLGLFACLSGGLGWLGWRRTRPAMSMQMATAIGEVRSVPLDDGSTLTLSASTRLSLDYDAGHRNVVLHAGEAIFDVAADPGRPFGIDGGTVRITVLGTRFAVARLPDRVRVSVASGRVRVARQDADGHEQPPHWLLGAGDVVDFEGGLARRSHRRVDDGFAWQRGALMFDDASLPEVAATLSRYRPRPVVASGDGPRLTAVVQANDIDAFLRALPRAGSVRVVETPAATRLYAR</sequence>
<evidence type="ECO:0000313" key="5">
    <source>
        <dbReference type="Proteomes" id="UP000604737"/>
    </source>
</evidence>
<keyword evidence="5" id="KW-1185">Reference proteome</keyword>
<proteinExistence type="predicted"/>
<evidence type="ECO:0000259" key="2">
    <source>
        <dbReference type="Pfam" id="PF04773"/>
    </source>
</evidence>
<feature type="transmembrane region" description="Helical" evidence="1">
    <location>
        <begin position="79"/>
        <end position="96"/>
    </location>
</feature>
<name>A0ABQ3H797_9NEIS</name>
<protein>
    <submittedName>
        <fullName evidence="4">Sensor</fullName>
    </submittedName>
</protein>
<dbReference type="Gene3D" id="2.60.120.1440">
    <property type="match status" value="1"/>
</dbReference>
<keyword evidence="1" id="KW-1133">Transmembrane helix</keyword>
<gene>
    <name evidence="4" type="ORF">GCM10007350_37390</name>
</gene>
<feature type="domain" description="FecR N-terminal" evidence="3">
    <location>
        <begin position="8"/>
        <end position="46"/>
    </location>
</feature>
<dbReference type="Pfam" id="PF16220">
    <property type="entry name" value="DUF4880"/>
    <property type="match status" value="1"/>
</dbReference>
<dbReference type="Proteomes" id="UP000604737">
    <property type="component" value="Unassembled WGS sequence"/>
</dbReference>
<evidence type="ECO:0000256" key="1">
    <source>
        <dbReference type="SAM" id="Phobius"/>
    </source>
</evidence>
<dbReference type="RefSeq" id="WP_189462480.1">
    <property type="nucleotide sequence ID" value="NZ_BMYO01000016.1"/>
</dbReference>
<dbReference type="EMBL" id="BMYO01000016">
    <property type="protein sequence ID" value="GHD69980.1"/>
    <property type="molecule type" value="Genomic_DNA"/>
</dbReference>
<dbReference type="PANTHER" id="PTHR30273:SF2">
    <property type="entry name" value="PROTEIN FECR"/>
    <property type="match status" value="1"/>
</dbReference>
<dbReference type="InterPro" id="IPR032623">
    <property type="entry name" value="FecR_N"/>
</dbReference>
<organism evidence="4 5">
    <name type="scientific">Jeongeupia chitinilytica</name>
    <dbReference type="NCBI Taxonomy" id="1041641"/>
    <lineage>
        <taxon>Bacteria</taxon>
        <taxon>Pseudomonadati</taxon>
        <taxon>Pseudomonadota</taxon>
        <taxon>Betaproteobacteria</taxon>
        <taxon>Neisseriales</taxon>
        <taxon>Chitinibacteraceae</taxon>
        <taxon>Jeongeupia</taxon>
    </lineage>
</organism>
<keyword evidence="1" id="KW-0472">Membrane</keyword>
<keyword evidence="1" id="KW-0812">Transmembrane</keyword>
<reference evidence="5" key="1">
    <citation type="journal article" date="2019" name="Int. J. Syst. Evol. Microbiol.">
        <title>The Global Catalogue of Microorganisms (GCM) 10K type strain sequencing project: providing services to taxonomists for standard genome sequencing and annotation.</title>
        <authorList>
            <consortium name="The Broad Institute Genomics Platform"/>
            <consortium name="The Broad Institute Genome Sequencing Center for Infectious Disease"/>
            <person name="Wu L."/>
            <person name="Ma J."/>
        </authorList>
    </citation>
    <scope>NUCLEOTIDE SEQUENCE [LARGE SCALE GENOMIC DNA]</scope>
    <source>
        <strain evidence="5">KCTC 23701</strain>
    </source>
</reference>
<dbReference type="Pfam" id="PF04773">
    <property type="entry name" value="FecR"/>
    <property type="match status" value="1"/>
</dbReference>
<accession>A0ABQ3H797</accession>